<protein>
    <recommendedName>
        <fullName evidence="10">Flagellar protein FliL</fullName>
    </recommendedName>
</protein>
<evidence type="ECO:0000256" key="2">
    <source>
        <dbReference type="ARBA" id="ARBA00004162"/>
    </source>
</evidence>
<evidence type="ECO:0000256" key="5">
    <source>
        <dbReference type="ARBA" id="ARBA00022500"/>
    </source>
</evidence>
<keyword evidence="6 10" id="KW-0812">Transmembrane</keyword>
<dbReference type="Proteomes" id="UP000646365">
    <property type="component" value="Unassembled WGS sequence"/>
</dbReference>
<dbReference type="GO" id="GO:0006935">
    <property type="term" value="P:chemotaxis"/>
    <property type="evidence" value="ECO:0007669"/>
    <property type="project" value="UniProtKB-KW"/>
</dbReference>
<comment type="subcellular location">
    <subcellularLocation>
        <location evidence="10">Cell inner membrane</location>
    </subcellularLocation>
    <subcellularLocation>
        <location evidence="2">Cell membrane</location>
        <topology evidence="2">Single-pass membrane protein</topology>
    </subcellularLocation>
</comment>
<dbReference type="GO" id="GO:0005886">
    <property type="term" value="C:plasma membrane"/>
    <property type="evidence" value="ECO:0007669"/>
    <property type="project" value="UniProtKB-SubCell"/>
</dbReference>
<dbReference type="EMBL" id="BMJQ01000016">
    <property type="protein sequence ID" value="GGF38943.1"/>
    <property type="molecule type" value="Genomic_DNA"/>
</dbReference>
<proteinExistence type="inferred from homology"/>
<evidence type="ECO:0000256" key="9">
    <source>
        <dbReference type="ARBA" id="ARBA00023136"/>
    </source>
</evidence>
<evidence type="ECO:0000256" key="6">
    <source>
        <dbReference type="ARBA" id="ARBA00022692"/>
    </source>
</evidence>
<keyword evidence="4" id="KW-1003">Cell membrane</keyword>
<dbReference type="InterPro" id="IPR005503">
    <property type="entry name" value="FliL"/>
</dbReference>
<evidence type="ECO:0000313" key="11">
    <source>
        <dbReference type="EMBL" id="GGF38943.1"/>
    </source>
</evidence>
<evidence type="ECO:0000256" key="4">
    <source>
        <dbReference type="ARBA" id="ARBA00022475"/>
    </source>
</evidence>
<keyword evidence="8 10" id="KW-1133">Transmembrane helix</keyword>
<evidence type="ECO:0000256" key="1">
    <source>
        <dbReference type="ARBA" id="ARBA00002254"/>
    </source>
</evidence>
<name>A0A8J3E7E1_9PROT</name>
<gene>
    <name evidence="11" type="ORF">GCM10011611_51610</name>
</gene>
<organism evidence="11 12">
    <name type="scientific">Aliidongia dinghuensis</name>
    <dbReference type="NCBI Taxonomy" id="1867774"/>
    <lineage>
        <taxon>Bacteria</taxon>
        <taxon>Pseudomonadati</taxon>
        <taxon>Pseudomonadota</taxon>
        <taxon>Alphaproteobacteria</taxon>
        <taxon>Rhodospirillales</taxon>
        <taxon>Dongiaceae</taxon>
        <taxon>Aliidongia</taxon>
    </lineage>
</organism>
<dbReference type="AlphaFoldDB" id="A0A8J3E7E1"/>
<comment type="similarity">
    <text evidence="3 10">Belongs to the FliL family.</text>
</comment>
<comment type="caution">
    <text evidence="11">The sequence shown here is derived from an EMBL/GenBank/DDBJ whole genome shotgun (WGS) entry which is preliminary data.</text>
</comment>
<dbReference type="GO" id="GO:0071973">
    <property type="term" value="P:bacterial-type flagellum-dependent cell motility"/>
    <property type="evidence" value="ECO:0007669"/>
    <property type="project" value="InterPro"/>
</dbReference>
<comment type="function">
    <text evidence="1 10">Controls the rotational direction of flagella during chemotaxis.</text>
</comment>
<feature type="transmembrane region" description="Helical" evidence="10">
    <location>
        <begin position="26"/>
        <end position="51"/>
    </location>
</feature>
<evidence type="ECO:0000256" key="8">
    <source>
        <dbReference type="ARBA" id="ARBA00022989"/>
    </source>
</evidence>
<accession>A0A8J3E7E1</accession>
<keyword evidence="9 10" id="KW-0472">Membrane</keyword>
<evidence type="ECO:0000313" key="12">
    <source>
        <dbReference type="Proteomes" id="UP000646365"/>
    </source>
</evidence>
<sequence>MPSLWQRGYPSLWGRASEGGAMRRSVGVLILVGGIVLVAGAGAALMMTGFLPKLLGMKPPEGTMAAVEEKKPKPPEPITPERYFDLRPPIMISLDTQGHGNRILQLGVSLLMPTREDVNSVRGVTPRVVDAMQVYIRSLPISETESVAKLSAHRAEMLGRINAAIAPLKADELNLYMVQEQ</sequence>
<evidence type="ECO:0000256" key="10">
    <source>
        <dbReference type="RuleBase" id="RU364125"/>
    </source>
</evidence>
<evidence type="ECO:0000256" key="3">
    <source>
        <dbReference type="ARBA" id="ARBA00008281"/>
    </source>
</evidence>
<reference evidence="11" key="1">
    <citation type="journal article" date="2014" name="Int. J. Syst. Evol. Microbiol.">
        <title>Complete genome sequence of Corynebacterium casei LMG S-19264T (=DSM 44701T), isolated from a smear-ripened cheese.</title>
        <authorList>
            <consortium name="US DOE Joint Genome Institute (JGI-PGF)"/>
            <person name="Walter F."/>
            <person name="Albersmeier A."/>
            <person name="Kalinowski J."/>
            <person name="Ruckert C."/>
        </authorList>
    </citation>
    <scope>NUCLEOTIDE SEQUENCE</scope>
    <source>
        <strain evidence="11">CGMCC 1.15725</strain>
    </source>
</reference>
<keyword evidence="5 10" id="KW-0145">Chemotaxis</keyword>
<keyword evidence="10" id="KW-0997">Cell inner membrane</keyword>
<evidence type="ECO:0000256" key="7">
    <source>
        <dbReference type="ARBA" id="ARBA00022779"/>
    </source>
</evidence>
<keyword evidence="12" id="KW-1185">Reference proteome</keyword>
<dbReference type="GO" id="GO:0009425">
    <property type="term" value="C:bacterial-type flagellum basal body"/>
    <property type="evidence" value="ECO:0007669"/>
    <property type="project" value="InterPro"/>
</dbReference>
<reference evidence="11" key="2">
    <citation type="submission" date="2020-09" db="EMBL/GenBank/DDBJ databases">
        <authorList>
            <person name="Sun Q."/>
            <person name="Zhou Y."/>
        </authorList>
    </citation>
    <scope>NUCLEOTIDE SEQUENCE</scope>
    <source>
        <strain evidence="11">CGMCC 1.15725</strain>
    </source>
</reference>
<keyword evidence="7 10" id="KW-0283">Flagellar rotation</keyword>
<dbReference type="Pfam" id="PF03748">
    <property type="entry name" value="FliL"/>
    <property type="match status" value="1"/>
</dbReference>